<dbReference type="EMBL" id="JAGSOY010000030">
    <property type="protein sequence ID" value="MBU2712061.1"/>
    <property type="molecule type" value="Genomic_DNA"/>
</dbReference>
<keyword evidence="2" id="KW-1185">Reference proteome</keyword>
<evidence type="ECO:0000313" key="1">
    <source>
        <dbReference type="EMBL" id="MBU2712061.1"/>
    </source>
</evidence>
<dbReference type="Proteomes" id="UP000690515">
    <property type="component" value="Unassembled WGS sequence"/>
</dbReference>
<accession>A0ABS5ZDA8</accession>
<sequence>MILIWGTKPTDQKLGFVAEICPECNSVNKVSVHRIGLTGHFFWVPVGRGQFVEAYGTCTSCNKKFSIEITDYETIDKKDNEQIEDLIRITNPKLGHADESLKKNSNVSLQLGNHF</sequence>
<gene>
    <name evidence="1" type="ORF">KCG35_13400</name>
</gene>
<organism evidence="1 2">
    <name type="scientific">Zooshikella harenae</name>
    <dbReference type="NCBI Taxonomy" id="2827238"/>
    <lineage>
        <taxon>Bacteria</taxon>
        <taxon>Pseudomonadati</taxon>
        <taxon>Pseudomonadota</taxon>
        <taxon>Gammaproteobacteria</taxon>
        <taxon>Oceanospirillales</taxon>
        <taxon>Zooshikellaceae</taxon>
        <taxon>Zooshikella</taxon>
    </lineage>
</organism>
<protein>
    <recommendedName>
        <fullName evidence="3">Zinc-ribbon domain-containing protein</fullName>
    </recommendedName>
</protein>
<comment type="caution">
    <text evidence="1">The sequence shown here is derived from an EMBL/GenBank/DDBJ whole genome shotgun (WGS) entry which is preliminary data.</text>
</comment>
<evidence type="ECO:0000313" key="2">
    <source>
        <dbReference type="Proteomes" id="UP000690515"/>
    </source>
</evidence>
<reference evidence="1 2" key="1">
    <citation type="submission" date="2021-04" db="EMBL/GenBank/DDBJ databases">
        <authorList>
            <person name="Pira H."/>
            <person name="Risdian C."/>
            <person name="Wink J."/>
        </authorList>
    </citation>
    <scope>NUCLEOTIDE SEQUENCE [LARGE SCALE GENOMIC DNA]</scope>
    <source>
        <strain evidence="1 2">WH53</strain>
    </source>
</reference>
<dbReference type="RefSeq" id="WP_215820278.1">
    <property type="nucleotide sequence ID" value="NZ_JAGSOY010000030.1"/>
</dbReference>
<name>A0ABS5ZDA8_9GAMM</name>
<evidence type="ECO:0008006" key="3">
    <source>
        <dbReference type="Google" id="ProtNLM"/>
    </source>
</evidence>
<proteinExistence type="predicted"/>